<feature type="compositionally biased region" description="Basic and acidic residues" evidence="1">
    <location>
        <begin position="429"/>
        <end position="439"/>
    </location>
</feature>
<dbReference type="OrthoDB" id="434695at2759"/>
<dbReference type="EMBL" id="LT554417">
    <property type="protein sequence ID" value="SAM05083.1"/>
    <property type="molecule type" value="Genomic_DNA"/>
</dbReference>
<reference evidence="2" key="1">
    <citation type="submission" date="2016-04" db="EMBL/GenBank/DDBJ databases">
        <authorList>
            <person name="Evans L.H."/>
            <person name="Alamgir A."/>
            <person name="Owens N."/>
            <person name="Weber N.D."/>
            <person name="Virtaneva K."/>
            <person name="Barbian K."/>
            <person name="Babar A."/>
            <person name="Rosenke K."/>
        </authorList>
    </citation>
    <scope>NUCLEOTIDE SEQUENCE [LARGE SCALE GENOMIC DNA]</scope>
    <source>
        <strain evidence="2">CBS 101.48</strain>
    </source>
</reference>
<dbReference type="AlphaFoldDB" id="A0A163K819"/>
<dbReference type="Gene3D" id="1.25.40.10">
    <property type="entry name" value="Tetratricopeptide repeat domain"/>
    <property type="match status" value="2"/>
</dbReference>
<dbReference type="STRING" id="4829.A0A163K819"/>
<dbReference type="Pfam" id="PF09295">
    <property type="entry name" value="ChAPs"/>
    <property type="match status" value="1"/>
</dbReference>
<dbReference type="GO" id="GO:0034044">
    <property type="term" value="C:exomer complex"/>
    <property type="evidence" value="ECO:0007669"/>
    <property type="project" value="TreeGrafter"/>
</dbReference>
<sequence length="722" mass="82632">MADTLKDIPEFFESELGESIIARTDALGTFRELGPPDLCHIIKTNAKPGVREIGSYHYVSGVDASSSATLAAYLNSLTYSMDEHQSWFTKSNAWRIRSGIYCCFNAFSRVDVRVEVKIPGGVESYYVDVRGERHEATANIWQETYLSAILRAILYSDDSYYRLAGYRKVDPITNLTAEQKFLEAVENLFFKGWQLGSKPEIQTATVVHNHLTSGVMKYFSDSFRYGPAITLFEKLQKKDPEVGALLAEAYIGQNEEIKAVQNLYENLKLVPMSYSLLHVQVDFLRTKGEYQMALKLAKFAVDTTPSEFLTWAKLTDVYIDLGDYESALLTLNSCPMFTYSERDMHRMPAPAKTHLPIKPEISSSGVMEDDVVGRESEADPNLLRLPAPALHGTFAKAYTLLTRLATRIGWDDLLKCRSHVFVMEEEYRMQKAKEEERKTSFSYAAPKTSTTEHADNEDGDHEPTESSDQPEEQTGGDDDDGKDALAEKLDEVNLDEDNQPLQTDDAESTTTTLADLPKMENTSLERPRQAAEDPKSEDNETRAKEDVSFSFGNKRLCERWLDNLFMVLYEDLRIYTFWRTEAAHYRAQQMPYRKTGTEWELLGDLALRLWHESEAKEAFEQCLDYKFSAKAWIKLLEIYAKDGNVERALLAAVKLTVYHERWYHEIVYPTEIACNLNKLIRTEGLSKMQNVLTSMNLPQVVQKLMRRYFDYGELFKVEGYEF</sequence>
<feature type="compositionally biased region" description="Basic and acidic residues" evidence="1">
    <location>
        <begin position="450"/>
        <end position="464"/>
    </location>
</feature>
<proteinExistence type="predicted"/>
<evidence type="ECO:0000313" key="3">
    <source>
        <dbReference type="Proteomes" id="UP000078561"/>
    </source>
</evidence>
<dbReference type="InParanoid" id="A0A163K819"/>
<feature type="compositionally biased region" description="Acidic residues" evidence="1">
    <location>
        <begin position="468"/>
        <end position="481"/>
    </location>
</feature>
<feature type="compositionally biased region" description="Basic and acidic residues" evidence="1">
    <location>
        <begin position="523"/>
        <end position="545"/>
    </location>
</feature>
<dbReference type="Proteomes" id="UP000078561">
    <property type="component" value="Unassembled WGS sequence"/>
</dbReference>
<dbReference type="FunFam" id="1.25.40.10:FF:000149">
    <property type="entry name" value="Clathrin-coated vesiclec protein (Bud7)"/>
    <property type="match status" value="1"/>
</dbReference>
<dbReference type="PANTHER" id="PTHR31975">
    <property type="entry name" value="BUD SITE SELECTION PROTEIN 7-RELATED"/>
    <property type="match status" value="1"/>
</dbReference>
<evidence type="ECO:0000313" key="2">
    <source>
        <dbReference type="EMBL" id="SAM05083.1"/>
    </source>
</evidence>
<dbReference type="PANTHER" id="PTHR31975:SF1">
    <property type="entry name" value="BUD SITE SELECTION PROTEIN 7-RELATED"/>
    <property type="match status" value="1"/>
</dbReference>
<dbReference type="SUPFAM" id="SSF48452">
    <property type="entry name" value="TPR-like"/>
    <property type="match status" value="1"/>
</dbReference>
<dbReference type="GO" id="GO:0006893">
    <property type="term" value="P:Golgi to plasma membrane transport"/>
    <property type="evidence" value="ECO:0007669"/>
    <property type="project" value="UniProtKB-ARBA"/>
</dbReference>
<keyword evidence="3" id="KW-1185">Reference proteome</keyword>
<feature type="region of interest" description="Disordered" evidence="1">
    <location>
        <begin position="429"/>
        <end position="545"/>
    </location>
</feature>
<organism evidence="2">
    <name type="scientific">Absidia glauca</name>
    <name type="common">Pin mould</name>
    <dbReference type="NCBI Taxonomy" id="4829"/>
    <lineage>
        <taxon>Eukaryota</taxon>
        <taxon>Fungi</taxon>
        <taxon>Fungi incertae sedis</taxon>
        <taxon>Mucoromycota</taxon>
        <taxon>Mucoromycotina</taxon>
        <taxon>Mucoromycetes</taxon>
        <taxon>Mucorales</taxon>
        <taxon>Cunninghamellaceae</taxon>
        <taxon>Absidia</taxon>
    </lineage>
</organism>
<accession>A0A163K819</accession>
<protein>
    <submittedName>
        <fullName evidence="2">Uncharacterized protein</fullName>
    </submittedName>
</protein>
<dbReference type="InterPro" id="IPR011990">
    <property type="entry name" value="TPR-like_helical_dom_sf"/>
</dbReference>
<feature type="compositionally biased region" description="Basic and acidic residues" evidence="1">
    <location>
        <begin position="482"/>
        <end position="491"/>
    </location>
</feature>
<dbReference type="FunCoup" id="A0A163K819">
    <property type="interactions" value="33"/>
</dbReference>
<name>A0A163K819_ABSGL</name>
<dbReference type="InterPro" id="IPR015374">
    <property type="entry name" value="ChAPs"/>
</dbReference>
<dbReference type="OMA" id="IEAYQHC"/>
<evidence type="ECO:0000256" key="1">
    <source>
        <dbReference type="SAM" id="MobiDB-lite"/>
    </source>
</evidence>
<gene>
    <name evidence="2" type="primary">ABSGL_10949.1 scaffold 12033</name>
</gene>